<proteinExistence type="predicted"/>
<sequence length="67" mass="7515">MKRTFFIVLLAIFFTFDIFFAISTAVADNLKSSSDVEIVHQMNSTGVIAKDMIQNNNQSEAGMLMHN</sequence>
<evidence type="ECO:0000313" key="1">
    <source>
        <dbReference type="EMBL" id="BAY85550.1"/>
    </source>
</evidence>
<accession>A0A1Z4LWG9</accession>
<reference evidence="1 2" key="1">
    <citation type="submission" date="2017-06" db="EMBL/GenBank/DDBJ databases">
        <title>Genome sequencing of cyanobaciteial culture collection at National Institute for Environmental Studies (NIES).</title>
        <authorList>
            <person name="Hirose Y."/>
            <person name="Shimura Y."/>
            <person name="Fujisawa T."/>
            <person name="Nakamura Y."/>
            <person name="Kawachi M."/>
        </authorList>
    </citation>
    <scope>NUCLEOTIDE SEQUENCE [LARGE SCALE GENOMIC DNA]</scope>
    <source>
        <strain evidence="1 2">NIES-267</strain>
    </source>
</reference>
<gene>
    <name evidence="1" type="ORF">NIES267_50500</name>
</gene>
<dbReference type="OrthoDB" id="9932769at2"/>
<dbReference type="Proteomes" id="UP000218418">
    <property type="component" value="Chromosome"/>
</dbReference>
<protein>
    <submittedName>
        <fullName evidence="1">Uncharacterized protein</fullName>
    </submittedName>
</protein>
<evidence type="ECO:0000313" key="2">
    <source>
        <dbReference type="Proteomes" id="UP000218418"/>
    </source>
</evidence>
<dbReference type="EMBL" id="AP018227">
    <property type="protein sequence ID" value="BAY85550.1"/>
    <property type="molecule type" value="Genomic_DNA"/>
</dbReference>
<name>A0A1Z4LWG9_9CYAN</name>
<dbReference type="AlphaFoldDB" id="A0A1Z4LWG9"/>
<organism evidence="1 2">
    <name type="scientific">Calothrix parasitica NIES-267</name>
    <dbReference type="NCBI Taxonomy" id="1973488"/>
    <lineage>
        <taxon>Bacteria</taxon>
        <taxon>Bacillati</taxon>
        <taxon>Cyanobacteriota</taxon>
        <taxon>Cyanophyceae</taxon>
        <taxon>Nostocales</taxon>
        <taxon>Calotrichaceae</taxon>
        <taxon>Calothrix</taxon>
    </lineage>
</organism>
<keyword evidence="2" id="KW-1185">Reference proteome</keyword>